<dbReference type="VEuPathDB" id="FungiDB:ASPACDRAFT_115068"/>
<dbReference type="Gene3D" id="3.30.429.10">
    <property type="entry name" value="Macrophage Migration Inhibitory Factor"/>
    <property type="match status" value="1"/>
</dbReference>
<proteinExistence type="predicted"/>
<dbReference type="PANTHER" id="PTHR38460:SF1">
    <property type="entry name" value="TAUTOMERASE YOLI-RELATED"/>
    <property type="match status" value="1"/>
</dbReference>
<evidence type="ECO:0008006" key="3">
    <source>
        <dbReference type="Google" id="ProtNLM"/>
    </source>
</evidence>
<dbReference type="GeneID" id="30969682"/>
<dbReference type="AlphaFoldDB" id="A0A1L9X1E4"/>
<sequence length="129" mass="14692">MPLVRIDVVKGTRTPDQLQRLANAIQEVMLKHFAAPERDRYQIITQHEEYELICEDTNLGYKRGRGIVIIQIIQQGRNREQKQAAFKALYEKLAECGVSGEDLIISAVENTPEDWSFGMGEAQFLTGKL</sequence>
<evidence type="ECO:0000313" key="2">
    <source>
        <dbReference type="Proteomes" id="UP000184546"/>
    </source>
</evidence>
<dbReference type="OMA" id="PEDDQFM"/>
<dbReference type="PANTHER" id="PTHR38460">
    <property type="entry name" value="TAUTOMERASE YOLI-RELATED"/>
    <property type="match status" value="1"/>
</dbReference>
<dbReference type="RefSeq" id="XP_020058649.1">
    <property type="nucleotide sequence ID" value="XM_020195868.1"/>
</dbReference>
<dbReference type="SUPFAM" id="SSF55331">
    <property type="entry name" value="Tautomerase/MIF"/>
    <property type="match status" value="1"/>
</dbReference>
<dbReference type="InterPro" id="IPR014347">
    <property type="entry name" value="Tautomerase/MIF_sf"/>
</dbReference>
<dbReference type="Pfam" id="PF14552">
    <property type="entry name" value="Tautomerase_2"/>
    <property type="match status" value="1"/>
</dbReference>
<dbReference type="OrthoDB" id="1686145at2759"/>
<accession>A0A1L9X1E4</accession>
<evidence type="ECO:0000313" key="1">
    <source>
        <dbReference type="EMBL" id="OJK02310.1"/>
    </source>
</evidence>
<protein>
    <recommendedName>
        <fullName evidence="3">Tautomerase</fullName>
    </recommendedName>
</protein>
<dbReference type="Proteomes" id="UP000184546">
    <property type="component" value="Unassembled WGS sequence"/>
</dbReference>
<organism evidence="1 2">
    <name type="scientific">Aspergillus aculeatus (strain ATCC 16872 / CBS 172.66 / WB 5094)</name>
    <dbReference type="NCBI Taxonomy" id="690307"/>
    <lineage>
        <taxon>Eukaryota</taxon>
        <taxon>Fungi</taxon>
        <taxon>Dikarya</taxon>
        <taxon>Ascomycota</taxon>
        <taxon>Pezizomycotina</taxon>
        <taxon>Eurotiomycetes</taxon>
        <taxon>Eurotiomycetidae</taxon>
        <taxon>Eurotiales</taxon>
        <taxon>Aspergillaceae</taxon>
        <taxon>Aspergillus</taxon>
        <taxon>Aspergillus subgen. Circumdati</taxon>
    </lineage>
</organism>
<gene>
    <name evidence="1" type="ORF">ASPACDRAFT_115068</name>
</gene>
<reference evidence="2" key="1">
    <citation type="journal article" date="2017" name="Genome Biol.">
        <title>Comparative genomics reveals high biological diversity and specific adaptations in the industrially and medically important fungal genus Aspergillus.</title>
        <authorList>
            <person name="de Vries R.P."/>
            <person name="Riley R."/>
            <person name="Wiebenga A."/>
            <person name="Aguilar-Osorio G."/>
            <person name="Amillis S."/>
            <person name="Uchima C.A."/>
            <person name="Anderluh G."/>
            <person name="Asadollahi M."/>
            <person name="Askin M."/>
            <person name="Barry K."/>
            <person name="Battaglia E."/>
            <person name="Bayram O."/>
            <person name="Benocci T."/>
            <person name="Braus-Stromeyer S.A."/>
            <person name="Caldana C."/>
            <person name="Canovas D."/>
            <person name="Cerqueira G.C."/>
            <person name="Chen F."/>
            <person name="Chen W."/>
            <person name="Choi C."/>
            <person name="Clum A."/>
            <person name="Dos Santos R.A."/>
            <person name="Damasio A.R."/>
            <person name="Diallinas G."/>
            <person name="Emri T."/>
            <person name="Fekete E."/>
            <person name="Flipphi M."/>
            <person name="Freyberg S."/>
            <person name="Gallo A."/>
            <person name="Gournas C."/>
            <person name="Habgood R."/>
            <person name="Hainaut M."/>
            <person name="Harispe M.L."/>
            <person name="Henrissat B."/>
            <person name="Hilden K.S."/>
            <person name="Hope R."/>
            <person name="Hossain A."/>
            <person name="Karabika E."/>
            <person name="Karaffa L."/>
            <person name="Karanyi Z."/>
            <person name="Krasevec N."/>
            <person name="Kuo A."/>
            <person name="Kusch H."/>
            <person name="LaButti K."/>
            <person name="Lagendijk E.L."/>
            <person name="Lapidus A."/>
            <person name="Levasseur A."/>
            <person name="Lindquist E."/>
            <person name="Lipzen A."/>
            <person name="Logrieco A.F."/>
            <person name="MacCabe A."/>
            <person name="Maekelae M.R."/>
            <person name="Malavazi I."/>
            <person name="Melin P."/>
            <person name="Meyer V."/>
            <person name="Mielnichuk N."/>
            <person name="Miskei M."/>
            <person name="Molnar A.P."/>
            <person name="Mule G."/>
            <person name="Ngan C.Y."/>
            <person name="Orejas M."/>
            <person name="Orosz E."/>
            <person name="Ouedraogo J.P."/>
            <person name="Overkamp K.M."/>
            <person name="Park H.-S."/>
            <person name="Perrone G."/>
            <person name="Piumi F."/>
            <person name="Punt P.J."/>
            <person name="Ram A.F."/>
            <person name="Ramon A."/>
            <person name="Rauscher S."/>
            <person name="Record E."/>
            <person name="Riano-Pachon D.M."/>
            <person name="Robert V."/>
            <person name="Roehrig J."/>
            <person name="Ruller R."/>
            <person name="Salamov A."/>
            <person name="Salih N.S."/>
            <person name="Samson R.A."/>
            <person name="Sandor E."/>
            <person name="Sanguinetti M."/>
            <person name="Schuetze T."/>
            <person name="Sepcic K."/>
            <person name="Shelest E."/>
            <person name="Sherlock G."/>
            <person name="Sophianopoulou V."/>
            <person name="Squina F.M."/>
            <person name="Sun H."/>
            <person name="Susca A."/>
            <person name="Todd R.B."/>
            <person name="Tsang A."/>
            <person name="Unkles S.E."/>
            <person name="van de Wiele N."/>
            <person name="van Rossen-Uffink D."/>
            <person name="Oliveira J.V."/>
            <person name="Vesth T.C."/>
            <person name="Visser J."/>
            <person name="Yu J.-H."/>
            <person name="Zhou M."/>
            <person name="Andersen M.R."/>
            <person name="Archer D.B."/>
            <person name="Baker S.E."/>
            <person name="Benoit I."/>
            <person name="Brakhage A.A."/>
            <person name="Braus G.H."/>
            <person name="Fischer R."/>
            <person name="Frisvad J.C."/>
            <person name="Goldman G.H."/>
            <person name="Houbraken J."/>
            <person name="Oakley B."/>
            <person name="Pocsi I."/>
            <person name="Scazzocchio C."/>
            <person name="Seiboth B."/>
            <person name="vanKuyk P.A."/>
            <person name="Wortman J."/>
            <person name="Dyer P.S."/>
            <person name="Grigoriev I.V."/>
        </authorList>
    </citation>
    <scope>NUCLEOTIDE SEQUENCE [LARGE SCALE GENOMIC DNA]</scope>
    <source>
        <strain evidence="2">ATCC 16872 / CBS 172.66 / WB 5094</strain>
    </source>
</reference>
<dbReference type="InterPro" id="IPR037479">
    <property type="entry name" value="Tauto_MSAD"/>
</dbReference>
<keyword evidence="2" id="KW-1185">Reference proteome</keyword>
<name>A0A1L9X1E4_ASPA1</name>
<dbReference type="EMBL" id="KV878973">
    <property type="protein sequence ID" value="OJK02310.1"/>
    <property type="molecule type" value="Genomic_DNA"/>
</dbReference>